<feature type="chain" id="PRO_5039175291" evidence="2">
    <location>
        <begin position="26"/>
        <end position="539"/>
    </location>
</feature>
<dbReference type="PIRSF" id="PIRSF002741">
    <property type="entry name" value="MppA"/>
    <property type="match status" value="1"/>
</dbReference>
<organism evidence="4 5">
    <name type="scientific">Brevibacillus borstelensis AK1</name>
    <dbReference type="NCBI Taxonomy" id="1300222"/>
    <lineage>
        <taxon>Bacteria</taxon>
        <taxon>Bacillati</taxon>
        <taxon>Bacillota</taxon>
        <taxon>Bacilli</taxon>
        <taxon>Bacillales</taxon>
        <taxon>Paenibacillaceae</taxon>
        <taxon>Brevibacillus</taxon>
    </lineage>
</organism>
<dbReference type="GO" id="GO:0042597">
    <property type="term" value="C:periplasmic space"/>
    <property type="evidence" value="ECO:0007669"/>
    <property type="project" value="UniProtKB-ARBA"/>
</dbReference>
<dbReference type="OrthoDB" id="9796817at2"/>
<dbReference type="GO" id="GO:1904680">
    <property type="term" value="F:peptide transmembrane transporter activity"/>
    <property type="evidence" value="ECO:0007669"/>
    <property type="project" value="TreeGrafter"/>
</dbReference>
<dbReference type="Gene3D" id="3.10.105.10">
    <property type="entry name" value="Dipeptide-binding Protein, Domain 3"/>
    <property type="match status" value="1"/>
</dbReference>
<sequence>MKKLAIKTSVVLLAALLALTGCSSGSNPSDKSSEKSASEKILVVGRGGDTVTLDPAQSTEDESNRVTEEVVETLVTYKKGTSDLSPLLAKSWEVSPDKLSVTFKLEENVKFHDGTPFNADAVVFNFERWWDPNHPYHQGTFSIFKTDMGGFKGDDSTVIEGIEKVDDHTVRVKLKHPFAPFVAMLTEPQYGIVSPESLKKSNGQFKDQLIGTGAFQFVSWTPNDKVVLKKNPEYRVPGFPKVDQLIFQVIKDNSARLNALKSGQIDLMEGVNPSDVSSLEKLPNLKTYTSASNNVGYLSFNTKQKPFDDPRVRQAISMTIDKQALIDAFYYGQAEPAVTILPSGSWGFNKELKTYPVDIEKAKQLLAEAGYPNGFQTELWAMPVARPYMPQPEKIATALQASMKQIGVDAKIVSFEWATYLDKVQSGEAPMALLGWSSATWDPTTMMYTHHRSTDSVPTNNISMYKNPEVDKLLDDALQEPDQEKRAEMYKKAQEIIYQDAPINPLVHSTPVRAASARVANYVPQVTYGPQFTDVDLTN</sequence>
<evidence type="ECO:0000259" key="3">
    <source>
        <dbReference type="Pfam" id="PF00496"/>
    </source>
</evidence>
<dbReference type="PANTHER" id="PTHR30290">
    <property type="entry name" value="PERIPLASMIC BINDING COMPONENT OF ABC TRANSPORTER"/>
    <property type="match status" value="1"/>
</dbReference>
<accession>M8DCT6</accession>
<dbReference type="PROSITE" id="PS51257">
    <property type="entry name" value="PROKAR_LIPOPROTEIN"/>
    <property type="match status" value="1"/>
</dbReference>
<dbReference type="SUPFAM" id="SSF53850">
    <property type="entry name" value="Periplasmic binding protein-like II"/>
    <property type="match status" value="1"/>
</dbReference>
<name>M8DCT6_9BACL</name>
<dbReference type="Gene3D" id="3.90.76.10">
    <property type="entry name" value="Dipeptide-binding Protein, Domain 1"/>
    <property type="match status" value="1"/>
</dbReference>
<evidence type="ECO:0000256" key="1">
    <source>
        <dbReference type="ARBA" id="ARBA00022729"/>
    </source>
</evidence>
<dbReference type="RefSeq" id="WP_003390107.1">
    <property type="nucleotide sequence ID" value="NZ_APBN01000009.1"/>
</dbReference>
<keyword evidence="5" id="KW-1185">Reference proteome</keyword>
<dbReference type="EMBL" id="APBN01000009">
    <property type="protein sequence ID" value="EMT51268.1"/>
    <property type="molecule type" value="Genomic_DNA"/>
</dbReference>
<dbReference type="GO" id="GO:0015833">
    <property type="term" value="P:peptide transport"/>
    <property type="evidence" value="ECO:0007669"/>
    <property type="project" value="TreeGrafter"/>
</dbReference>
<evidence type="ECO:0000256" key="2">
    <source>
        <dbReference type="SAM" id="SignalP"/>
    </source>
</evidence>
<proteinExistence type="predicted"/>
<gene>
    <name evidence="4" type="ORF">I532_18647</name>
</gene>
<comment type="caution">
    <text evidence="4">The sequence shown here is derived from an EMBL/GenBank/DDBJ whole genome shotgun (WGS) entry which is preliminary data.</text>
</comment>
<dbReference type="STRING" id="1300222.I532_18647"/>
<dbReference type="Pfam" id="PF00496">
    <property type="entry name" value="SBP_bac_5"/>
    <property type="match status" value="1"/>
</dbReference>
<evidence type="ECO:0000313" key="4">
    <source>
        <dbReference type="EMBL" id="EMT51268.1"/>
    </source>
</evidence>
<dbReference type="Proteomes" id="UP000012081">
    <property type="component" value="Unassembled WGS sequence"/>
</dbReference>
<evidence type="ECO:0000313" key="5">
    <source>
        <dbReference type="Proteomes" id="UP000012081"/>
    </source>
</evidence>
<dbReference type="InterPro" id="IPR030678">
    <property type="entry name" value="Peptide/Ni-bd"/>
</dbReference>
<dbReference type="AlphaFoldDB" id="M8DCT6"/>
<dbReference type="InterPro" id="IPR000914">
    <property type="entry name" value="SBP_5_dom"/>
</dbReference>
<keyword evidence="1 2" id="KW-0732">Signal</keyword>
<protein>
    <submittedName>
        <fullName evidence="4">Dipeptide ABC transporter periplasmic protein</fullName>
    </submittedName>
</protein>
<dbReference type="CDD" id="cd08493">
    <property type="entry name" value="PBP2_DppA_like"/>
    <property type="match status" value="1"/>
</dbReference>
<dbReference type="PATRIC" id="fig|1300222.3.peg.3912"/>
<dbReference type="PANTHER" id="PTHR30290:SF38">
    <property type="entry name" value="D,D-DIPEPTIDE-BINDING PERIPLASMIC PROTEIN DDPA-RELATED"/>
    <property type="match status" value="1"/>
</dbReference>
<reference evidence="4 5" key="1">
    <citation type="submission" date="2013-03" db="EMBL/GenBank/DDBJ databases">
        <title>Assembly of a new bacterial strain Brevibacillus borstelensis AK1.</title>
        <authorList>
            <person name="Rajan I."/>
            <person name="PoliReddy D."/>
            <person name="Sugumar T."/>
            <person name="Rathinam K."/>
            <person name="Alqarawi S."/>
            <person name="Khalil A.B."/>
            <person name="Sivakumar N."/>
        </authorList>
    </citation>
    <scope>NUCLEOTIDE SEQUENCE [LARGE SCALE GENOMIC DNA]</scope>
    <source>
        <strain evidence="4 5">AK1</strain>
    </source>
</reference>
<dbReference type="Gene3D" id="3.40.190.10">
    <property type="entry name" value="Periplasmic binding protein-like II"/>
    <property type="match status" value="1"/>
</dbReference>
<dbReference type="GO" id="GO:0043190">
    <property type="term" value="C:ATP-binding cassette (ABC) transporter complex"/>
    <property type="evidence" value="ECO:0007669"/>
    <property type="project" value="InterPro"/>
</dbReference>
<feature type="domain" description="Solute-binding protein family 5" evidence="3">
    <location>
        <begin position="84"/>
        <end position="454"/>
    </location>
</feature>
<dbReference type="GeneID" id="89497900"/>
<feature type="signal peptide" evidence="2">
    <location>
        <begin position="1"/>
        <end position="25"/>
    </location>
</feature>
<dbReference type="InterPro" id="IPR039424">
    <property type="entry name" value="SBP_5"/>
</dbReference>